<evidence type="ECO:0000256" key="1">
    <source>
        <dbReference type="SAM" id="MobiDB-lite"/>
    </source>
</evidence>
<accession>A0A317WDB9</accession>
<evidence type="ECO:0000313" key="2">
    <source>
        <dbReference type="EMBL" id="PWY84363.1"/>
    </source>
</evidence>
<dbReference type="Proteomes" id="UP000246171">
    <property type="component" value="Unassembled WGS sequence"/>
</dbReference>
<dbReference type="EMBL" id="MSFU01000002">
    <property type="protein sequence ID" value="PWY84363.1"/>
    <property type="molecule type" value="Genomic_DNA"/>
</dbReference>
<organism evidence="2 3">
    <name type="scientific">Aspergillus eucalypticola (strain CBS 122712 / IBT 29274)</name>
    <dbReference type="NCBI Taxonomy" id="1448314"/>
    <lineage>
        <taxon>Eukaryota</taxon>
        <taxon>Fungi</taxon>
        <taxon>Dikarya</taxon>
        <taxon>Ascomycota</taxon>
        <taxon>Pezizomycotina</taxon>
        <taxon>Eurotiomycetes</taxon>
        <taxon>Eurotiomycetidae</taxon>
        <taxon>Eurotiales</taxon>
        <taxon>Aspergillaceae</taxon>
        <taxon>Aspergillus</taxon>
        <taxon>Aspergillus subgen. Circumdati</taxon>
    </lineage>
</organism>
<dbReference type="GeneID" id="37059627"/>
<proteinExistence type="predicted"/>
<feature type="compositionally biased region" description="Polar residues" evidence="1">
    <location>
        <begin position="50"/>
        <end position="67"/>
    </location>
</feature>
<sequence>MTIRYSMIHNISLGRLHESTHVEPANYPSHPSPPTLHSPVICGSCEIKPSRSTPNSDHNQVSTNIGSKSCRHAPALRISVDGGPRPPTRTTYLTRDMQPMT</sequence>
<dbReference type="AlphaFoldDB" id="A0A317WDB9"/>
<keyword evidence="3" id="KW-1185">Reference proteome</keyword>
<gene>
    <name evidence="2" type="ORF">BO83DRAFT_85874</name>
</gene>
<dbReference type="RefSeq" id="XP_025392918.1">
    <property type="nucleotide sequence ID" value="XM_025537665.1"/>
</dbReference>
<evidence type="ECO:0000313" key="3">
    <source>
        <dbReference type="Proteomes" id="UP000246171"/>
    </source>
</evidence>
<name>A0A317WDB9_ASPEC</name>
<dbReference type="VEuPathDB" id="FungiDB:BO83DRAFT_85874"/>
<reference evidence="2" key="1">
    <citation type="submission" date="2016-12" db="EMBL/GenBank/DDBJ databases">
        <title>The genomes of Aspergillus section Nigri reveals drivers in fungal speciation.</title>
        <authorList>
            <consortium name="DOE Joint Genome Institute"/>
            <person name="Vesth T.C."/>
            <person name="Nybo J."/>
            <person name="Theobald S."/>
            <person name="Brandl J."/>
            <person name="Frisvad J.C."/>
            <person name="Nielsen K.F."/>
            <person name="Lyhne E.K."/>
            <person name="Kogle M.E."/>
            <person name="Kuo A."/>
            <person name="Riley R."/>
            <person name="Clum A."/>
            <person name="Nolan M."/>
            <person name="Lipzen A."/>
            <person name="Salamov A."/>
            <person name="Henrissat B."/>
            <person name="Wiebenga A."/>
            <person name="De vries R.P."/>
            <person name="Grigoriev I.V."/>
            <person name="Mortensen U.H."/>
            <person name="Andersen M.R."/>
            <person name="Baker S.E."/>
        </authorList>
    </citation>
    <scope>NUCLEOTIDE SEQUENCE</scope>
    <source>
        <strain evidence="2">CBS 122712</strain>
    </source>
</reference>
<protein>
    <submittedName>
        <fullName evidence="2">Uncharacterized protein</fullName>
    </submittedName>
</protein>
<feature type="region of interest" description="Disordered" evidence="1">
    <location>
        <begin position="49"/>
        <end position="101"/>
    </location>
</feature>
<comment type="caution">
    <text evidence="2">The sequence shown here is derived from an EMBL/GenBank/DDBJ whole genome shotgun (WGS) entry which is preliminary data.</text>
</comment>